<keyword evidence="7 9" id="KW-0630">Potassium</keyword>
<evidence type="ECO:0000313" key="12">
    <source>
        <dbReference type="Proteomes" id="UP000007304"/>
    </source>
</evidence>
<proteinExistence type="inferred from homology"/>
<comment type="pathway">
    <text evidence="9">Carbohydrate metabolism; D-ribose degradation; D-ribose 5-phosphate from beta-D-ribopyranose: step 2/2.</text>
</comment>
<dbReference type="HAMAP" id="MF_01987">
    <property type="entry name" value="Ribokinase"/>
    <property type="match status" value="1"/>
</dbReference>
<dbReference type="InterPro" id="IPR011611">
    <property type="entry name" value="PfkB_dom"/>
</dbReference>
<evidence type="ECO:0000256" key="4">
    <source>
        <dbReference type="ARBA" id="ARBA00022777"/>
    </source>
</evidence>
<accession>H6BQ18</accession>
<keyword evidence="2 9" id="KW-0479">Metal-binding</keyword>
<keyword evidence="12" id="KW-1185">Reference proteome</keyword>
<dbReference type="EC" id="2.7.1.15" evidence="9"/>
<comment type="cofactor">
    <cofactor evidence="9">
        <name>Mg(2+)</name>
        <dbReference type="ChEBI" id="CHEBI:18420"/>
    </cofactor>
    <text evidence="9">Requires a divalent cation, most likely magnesium in vivo, as an electrophilic catalyst to aid phosphoryl group transfer. It is the chelate of the metal and the nucleotide that is the actual substrate.</text>
</comment>
<evidence type="ECO:0000259" key="10">
    <source>
        <dbReference type="Pfam" id="PF00294"/>
    </source>
</evidence>
<feature type="binding site" evidence="9">
    <location>
        <position position="376"/>
    </location>
    <ligand>
        <name>K(+)</name>
        <dbReference type="ChEBI" id="CHEBI:29103"/>
    </ligand>
</feature>
<comment type="subcellular location">
    <subcellularLocation>
        <location evidence="9">Cytoplasm</location>
    </subcellularLocation>
    <subcellularLocation>
        <location evidence="9">Nucleus</location>
    </subcellularLocation>
</comment>
<feature type="binding site" evidence="9">
    <location>
        <position position="222"/>
    </location>
    <ligand>
        <name>ATP</name>
        <dbReference type="ChEBI" id="CHEBI:30616"/>
    </ligand>
</feature>
<keyword evidence="5 9" id="KW-0067">ATP-binding</keyword>
<dbReference type="OMA" id="TFCGYFA"/>
<comment type="function">
    <text evidence="9">Catalyzes the phosphorylation of ribose at O-5 in a reaction requiring ATP and magnesium. The resulting D-ribose-5-phosphate can then be used either for sythesis of nucleotides, histidine, and tryptophan, or as a component of the pentose phosphate pathway.</text>
</comment>
<keyword evidence="9" id="KW-0963">Cytoplasm</keyword>
<dbReference type="HOGENOM" id="CLU_027634_2_0_1"/>
<dbReference type="GeneID" id="20307270"/>
<dbReference type="PANTHER" id="PTHR10584">
    <property type="entry name" value="SUGAR KINASE"/>
    <property type="match status" value="1"/>
</dbReference>
<dbReference type="InterPro" id="IPR002139">
    <property type="entry name" value="Ribo/fructo_kinase"/>
</dbReference>
<reference evidence="11" key="1">
    <citation type="submission" date="2011-07" db="EMBL/GenBank/DDBJ databases">
        <title>The Genome Sequence of Exophiala (Wangiella) dermatitidis NIH/UT8656.</title>
        <authorList>
            <consortium name="The Broad Institute Genome Sequencing Platform"/>
            <person name="Cuomo C."/>
            <person name="Wang Z."/>
            <person name="Hunicke-Smith S."/>
            <person name="Szanislo P.J."/>
            <person name="Earl A."/>
            <person name="Young S.K."/>
            <person name="Zeng Q."/>
            <person name="Gargeya S."/>
            <person name="Fitzgerald M."/>
            <person name="Haas B."/>
            <person name="Abouelleil A."/>
            <person name="Alvarado L."/>
            <person name="Arachchi H.M."/>
            <person name="Berlin A."/>
            <person name="Brown A."/>
            <person name="Chapman S.B."/>
            <person name="Chen Z."/>
            <person name="Dunbar C."/>
            <person name="Freedman E."/>
            <person name="Gearin G."/>
            <person name="Gellesch M."/>
            <person name="Goldberg J."/>
            <person name="Griggs A."/>
            <person name="Gujja S."/>
            <person name="Heiman D."/>
            <person name="Howarth C."/>
            <person name="Larson L."/>
            <person name="Lui A."/>
            <person name="MacDonald P.J.P."/>
            <person name="Montmayeur A."/>
            <person name="Murphy C."/>
            <person name="Neiman D."/>
            <person name="Pearson M."/>
            <person name="Priest M."/>
            <person name="Roberts A."/>
            <person name="Saif S."/>
            <person name="Shea T."/>
            <person name="Shenoy N."/>
            <person name="Sisk P."/>
            <person name="Stolte C."/>
            <person name="Sykes S."/>
            <person name="Wortman J."/>
            <person name="Nusbaum C."/>
            <person name="Birren B."/>
        </authorList>
    </citation>
    <scope>NUCLEOTIDE SEQUENCE</scope>
    <source>
        <strain evidence="11">NIH/UT8656</strain>
    </source>
</reference>
<comment type="caution">
    <text evidence="9">Lacks conserved residue(s) required for the propagation of feature annotation.</text>
</comment>
<feature type="binding site" evidence="9">
    <location>
        <begin position="15"/>
        <end position="17"/>
    </location>
    <ligand>
        <name>substrate</name>
    </ligand>
</feature>
<name>H6BQ18_EXODN</name>
<dbReference type="GO" id="GO:0019303">
    <property type="term" value="P:D-ribose catabolic process"/>
    <property type="evidence" value="ECO:0007669"/>
    <property type="project" value="UniProtKB-UniRule"/>
</dbReference>
<evidence type="ECO:0000256" key="9">
    <source>
        <dbReference type="HAMAP-Rule" id="MF_03215"/>
    </source>
</evidence>
<evidence type="ECO:0000256" key="2">
    <source>
        <dbReference type="ARBA" id="ARBA00022723"/>
    </source>
</evidence>
<dbReference type="InParanoid" id="H6BQ18"/>
<keyword evidence="9" id="KW-0539">Nucleus</keyword>
<evidence type="ECO:0000256" key="8">
    <source>
        <dbReference type="ARBA" id="ARBA00023277"/>
    </source>
</evidence>
<dbReference type="PRINTS" id="PR00990">
    <property type="entry name" value="RIBOKINASE"/>
</dbReference>
<evidence type="ECO:0000256" key="1">
    <source>
        <dbReference type="ARBA" id="ARBA00022679"/>
    </source>
</evidence>
<feature type="binding site" evidence="9">
    <location>
        <position position="326"/>
    </location>
    <ligand>
        <name>substrate</name>
    </ligand>
</feature>
<dbReference type="FunCoup" id="H6BQ18">
    <property type="interactions" value="1061"/>
</dbReference>
<keyword evidence="1 9" id="KW-0808">Transferase</keyword>
<dbReference type="VEuPathDB" id="FungiDB:HMPREF1120_02631"/>
<feature type="binding site" evidence="9">
    <location>
        <position position="322"/>
    </location>
    <ligand>
        <name>K(+)</name>
        <dbReference type="ChEBI" id="CHEBI:29103"/>
    </ligand>
</feature>
<dbReference type="RefSeq" id="XP_009154924.1">
    <property type="nucleotide sequence ID" value="XM_009156676.1"/>
</dbReference>
<feature type="binding site" evidence="9">
    <location>
        <position position="371"/>
    </location>
    <ligand>
        <name>K(+)</name>
        <dbReference type="ChEBI" id="CHEBI:29103"/>
    </ligand>
</feature>
<feature type="binding site" evidence="9">
    <location>
        <position position="374"/>
    </location>
    <ligand>
        <name>K(+)</name>
        <dbReference type="ChEBI" id="CHEBI:29103"/>
    </ligand>
</feature>
<dbReference type="CDD" id="cd01174">
    <property type="entry name" value="ribokinase"/>
    <property type="match status" value="1"/>
</dbReference>
<feature type="active site" description="Proton acceptor" evidence="9">
    <location>
        <position position="326"/>
    </location>
</feature>
<dbReference type="AlphaFoldDB" id="H6BQ18"/>
<dbReference type="InterPro" id="IPR029056">
    <property type="entry name" value="Ribokinase-like"/>
</dbReference>
<feature type="binding site" evidence="9">
    <location>
        <begin position="325"/>
        <end position="326"/>
    </location>
    <ligand>
        <name>ATP</name>
        <dbReference type="ChEBI" id="CHEBI:30616"/>
    </ligand>
</feature>
<dbReference type="SUPFAM" id="SSF53613">
    <property type="entry name" value="Ribokinase-like"/>
    <property type="match status" value="1"/>
</dbReference>
<dbReference type="PANTHER" id="PTHR10584:SF166">
    <property type="entry name" value="RIBOKINASE"/>
    <property type="match status" value="1"/>
</dbReference>
<dbReference type="eggNOG" id="KOG2855">
    <property type="taxonomic scope" value="Eukaryota"/>
</dbReference>
<keyword evidence="8 9" id="KW-0119">Carbohydrate metabolism</keyword>
<feature type="binding site" evidence="9">
    <location>
        <begin position="274"/>
        <end position="279"/>
    </location>
    <ligand>
        <name>ATP</name>
        <dbReference type="ChEBI" id="CHEBI:30616"/>
    </ligand>
</feature>
<dbReference type="GO" id="GO:0046872">
    <property type="term" value="F:metal ion binding"/>
    <property type="evidence" value="ECO:0007669"/>
    <property type="project" value="UniProtKB-KW"/>
</dbReference>
<evidence type="ECO:0000256" key="3">
    <source>
        <dbReference type="ARBA" id="ARBA00022741"/>
    </source>
</evidence>
<feature type="binding site" evidence="9">
    <location>
        <position position="167"/>
    </location>
    <ligand>
        <name>substrate</name>
    </ligand>
</feature>
<dbReference type="InterPro" id="IPR011877">
    <property type="entry name" value="Ribokinase"/>
</dbReference>
<feature type="binding site" evidence="9">
    <location>
        <position position="320"/>
    </location>
    <ligand>
        <name>K(+)</name>
        <dbReference type="ChEBI" id="CHEBI:29103"/>
    </ligand>
</feature>
<dbReference type="GO" id="GO:0004747">
    <property type="term" value="F:ribokinase activity"/>
    <property type="evidence" value="ECO:0007669"/>
    <property type="project" value="UniProtKB-UniRule"/>
</dbReference>
<gene>
    <name evidence="11" type="ORF">HMPREF1120_02631</name>
</gene>
<comment type="catalytic activity">
    <reaction evidence="9">
        <text>D-ribose + ATP = D-ribose 5-phosphate + ADP + H(+)</text>
        <dbReference type="Rhea" id="RHEA:13697"/>
        <dbReference type="ChEBI" id="CHEBI:15378"/>
        <dbReference type="ChEBI" id="CHEBI:30616"/>
        <dbReference type="ChEBI" id="CHEBI:47013"/>
        <dbReference type="ChEBI" id="CHEBI:78346"/>
        <dbReference type="ChEBI" id="CHEBI:456216"/>
        <dbReference type="EC" id="2.7.1.15"/>
    </reaction>
</comment>
<feature type="binding site" evidence="9">
    <location>
        <begin position="43"/>
        <end position="47"/>
    </location>
    <ligand>
        <name>substrate</name>
    </ligand>
</feature>
<organism evidence="11 12">
    <name type="scientific">Exophiala dermatitidis (strain ATCC 34100 / CBS 525.76 / NIH/UT8656)</name>
    <name type="common">Black yeast</name>
    <name type="synonym">Wangiella dermatitidis</name>
    <dbReference type="NCBI Taxonomy" id="858893"/>
    <lineage>
        <taxon>Eukaryota</taxon>
        <taxon>Fungi</taxon>
        <taxon>Dikarya</taxon>
        <taxon>Ascomycota</taxon>
        <taxon>Pezizomycotina</taxon>
        <taxon>Eurotiomycetes</taxon>
        <taxon>Chaetothyriomycetidae</taxon>
        <taxon>Chaetothyriales</taxon>
        <taxon>Herpotrichiellaceae</taxon>
        <taxon>Exophiala</taxon>
    </lineage>
</organism>
<dbReference type="GO" id="GO:0005634">
    <property type="term" value="C:nucleus"/>
    <property type="evidence" value="ECO:0007669"/>
    <property type="project" value="UniProtKB-SubCell"/>
</dbReference>
<evidence type="ECO:0000256" key="7">
    <source>
        <dbReference type="ARBA" id="ARBA00022958"/>
    </source>
</evidence>
<keyword evidence="3 9" id="KW-0547">Nucleotide-binding</keyword>
<comment type="activity regulation">
    <text evidence="9">Activated by a monovalent cation that binds near, but not in, the active site. The most likely occupant of the site in vivo is potassium. Ion binding induces a conformational change that may alter substrate affinity.</text>
</comment>
<keyword evidence="6 9" id="KW-0460">Magnesium</keyword>
<dbReference type="EMBL" id="JH226131">
    <property type="protein sequence ID" value="EHY54463.1"/>
    <property type="molecule type" value="Genomic_DNA"/>
</dbReference>
<dbReference type="STRING" id="858893.H6BQ18"/>
<dbReference type="Proteomes" id="UP000007304">
    <property type="component" value="Unassembled WGS sequence"/>
</dbReference>
<dbReference type="OrthoDB" id="415590at2759"/>
<dbReference type="GO" id="GO:0005737">
    <property type="term" value="C:cytoplasm"/>
    <property type="evidence" value="ECO:0007669"/>
    <property type="project" value="UniProtKB-SubCell"/>
</dbReference>
<dbReference type="UniPathway" id="UPA00916">
    <property type="reaction ID" value="UER00889"/>
</dbReference>
<dbReference type="Gene3D" id="3.40.1190.20">
    <property type="match status" value="1"/>
</dbReference>
<feature type="binding site" evidence="9">
    <location>
        <position position="365"/>
    </location>
    <ligand>
        <name>ATP</name>
        <dbReference type="ChEBI" id="CHEBI:30616"/>
    </ligand>
</feature>
<keyword evidence="4 9" id="KW-0418">Kinase</keyword>
<comment type="similarity">
    <text evidence="9">Belongs to the carbohydrate kinase PfkB family. Ribokinase subfamily.</text>
</comment>
<dbReference type="GO" id="GO:0005524">
    <property type="term" value="F:ATP binding"/>
    <property type="evidence" value="ECO:0007669"/>
    <property type="project" value="UniProtKB-UniRule"/>
</dbReference>
<comment type="subunit">
    <text evidence="9">Homodimer.</text>
</comment>
<dbReference type="Pfam" id="PF00294">
    <property type="entry name" value="PfkB"/>
    <property type="match status" value="1"/>
</dbReference>
<feature type="binding site" evidence="9">
    <location>
        <position position="380"/>
    </location>
    <ligand>
        <name>K(+)</name>
        <dbReference type="ChEBI" id="CHEBI:29103"/>
    </ligand>
</feature>
<sequence>MATRKPVIRVVGSLNIDFVTRTPRVPGPGETLQATSMTVHAGGKGANQAVACGKAAFISSSHQDVTVEMIGAVGHGDPYYATLLKPTLEAGGVSTTGVAEIEGVQTGTATIIVDEGSNGENRILVVPGANHRVVTDDGNEQQAQNGKQLVLSSSDDNDPDVVVMQGEIPRSTVLALLHRFNNNSASLGQRKSKTCVVFNPAPVFPDGIPIDALRGLAVLVVNETECLLLFKVVQELAATVDDVPASEQDLDEAHLDRLTGKLHDLAAISVVVVTLGSRGVYYSSSTTATTTTATHGSQETRQQETQRGLVPAVKVPKVVDTTAAGDTFVGYLATALARHVSGGSPNDSGNDLASFDVQSAVTRANQAAAKCVQRDGAMESIPFGYEL</sequence>
<feature type="domain" description="Carbohydrate kinase PfkB" evidence="10">
    <location>
        <begin position="10"/>
        <end position="382"/>
    </location>
</feature>
<evidence type="ECO:0000256" key="5">
    <source>
        <dbReference type="ARBA" id="ARBA00022840"/>
    </source>
</evidence>
<evidence type="ECO:0000313" key="11">
    <source>
        <dbReference type="EMBL" id="EHY54463.1"/>
    </source>
</evidence>
<protein>
    <recommendedName>
        <fullName evidence="9">Ribokinase</fullName>
        <shortName evidence="9">RK</shortName>
        <ecNumber evidence="9">2.7.1.15</ecNumber>
    </recommendedName>
</protein>
<evidence type="ECO:0000256" key="6">
    <source>
        <dbReference type="ARBA" id="ARBA00022842"/>
    </source>
</evidence>